<dbReference type="InterPro" id="IPR022716">
    <property type="entry name" value="Gcn1_N"/>
</dbReference>
<proteinExistence type="predicted"/>
<protein>
    <submittedName>
        <fullName evidence="4">ARM repeat-containing protein</fullName>
    </submittedName>
</protein>
<dbReference type="PANTHER" id="PTHR23346:SF7">
    <property type="entry name" value="STALLED RIBOSOME SENSOR GCN1"/>
    <property type="match status" value="1"/>
</dbReference>
<feature type="repeat" description="HEAT" evidence="2">
    <location>
        <begin position="1401"/>
        <end position="1438"/>
    </location>
</feature>
<dbReference type="Pfam" id="PF24916">
    <property type="entry name" value="HEAT_GCN1_fung"/>
    <property type="match status" value="1"/>
</dbReference>
<dbReference type="InterPro" id="IPR034085">
    <property type="entry name" value="TOG"/>
</dbReference>
<keyword evidence="5" id="KW-1185">Reference proteome</keyword>
<feature type="domain" description="TOG" evidence="3">
    <location>
        <begin position="1225"/>
        <end position="1460"/>
    </location>
</feature>
<evidence type="ECO:0000256" key="1">
    <source>
        <dbReference type="ARBA" id="ARBA00022737"/>
    </source>
</evidence>
<organism evidence="5">
    <name type="scientific">Candida tenuis (strain ATCC 10573 / BCRC 21748 / CBS 615 / JCM 9827 / NBRC 10315 / NRRL Y-1498 / VKM Y-70)</name>
    <name type="common">Yeast</name>
    <name type="synonym">Yamadazyma tenuis</name>
    <dbReference type="NCBI Taxonomy" id="590646"/>
    <lineage>
        <taxon>Eukaryota</taxon>
        <taxon>Fungi</taxon>
        <taxon>Dikarya</taxon>
        <taxon>Ascomycota</taxon>
        <taxon>Saccharomycotina</taxon>
        <taxon>Pichiomycetes</taxon>
        <taxon>Debaryomycetaceae</taxon>
        <taxon>Yamadazyma</taxon>
    </lineage>
</organism>
<name>G3B3U3_CANTC</name>
<dbReference type="InterPro" id="IPR021133">
    <property type="entry name" value="HEAT_type_2"/>
</dbReference>
<dbReference type="SUPFAM" id="SSF48371">
    <property type="entry name" value="ARM repeat"/>
    <property type="match status" value="5"/>
</dbReference>
<feature type="domain" description="TOG" evidence="3">
    <location>
        <begin position="1674"/>
        <end position="1925"/>
    </location>
</feature>
<dbReference type="OrthoDB" id="5148094at2759"/>
<dbReference type="InterPro" id="IPR011989">
    <property type="entry name" value="ARM-like"/>
</dbReference>
<dbReference type="Pfam" id="PF24987">
    <property type="entry name" value="HEAT_EF3_N"/>
    <property type="match status" value="1"/>
</dbReference>
<dbReference type="GO" id="GO:0019887">
    <property type="term" value="F:protein kinase regulator activity"/>
    <property type="evidence" value="ECO:0007669"/>
    <property type="project" value="TreeGrafter"/>
</dbReference>
<dbReference type="PANTHER" id="PTHR23346">
    <property type="entry name" value="TRANSLATIONAL ACTIVATOR GCN1-RELATED"/>
    <property type="match status" value="1"/>
</dbReference>
<sequence length="2553" mass="286157">MIDGTKLRSSLTKVRVPYLRDLSNQLEANTLSPEDQPLLLAFCLRSYSHYQDSQSRSQVANIVRHFIALGHHQKVLGFIAPIAESDKSIALTDLLTLLTWCSLLIEQVPMKNDPKLLHVWARVLDMCLEASHNHGSRDKRIFRSIVANTKLTLSKVLTKDLIDWFISSDFDLNLVSLVVATCVDLQPTSPELHYHLATKDTEIIEQFNSLITASFPKVPNSYSLELFGAFTDEFVNATNATDLLTPFEKLIMKNSELSLGYLIPRILQNINHPPVKQAINDSKFIAKVLNGLKNTKETVRSECYNMLVRLGFSDYRALIDLAKTATVDSKVLIYKLVAHVDFDNKESLLDALVPIIKKDMNEQTLTHLIQAFVTNYFNSEFAPTYQALVNDGSKNKKPNLRSLWFTAIGNFLEANPKFNDVKKVESLDFAATISEFLASPLILVNSKGVSCIFVSIYIIKKFDLPVDLDKVFVNDKIHVISIKIFSKLTEPNDLSWGAKLLEIVGPDFHKDDYGFCWLYLLASSNAPSLSRNHCLSVVSDSQTREKIAGTLIDSTFDYLVKADTLSATDDLNLDYKHTSNVLKKLIRINNSPKLTLVANYEPFKIKNGWIGLTSLISLPIEQYITENFTSIYQLTLEILDTQPTDSPIYRSAIVTMGQLCFVVPKLIIPQLISSFKHELDFHIDDLTFKIWQNDSEFPVVNVLKNSKLELNKNSKDYETQKWEMDLRQELKKVSKEDQKLVNQQKAKEDLIKRDTQTKVNNLIKDFNIINELVDISKNFNTDIETWFPSLMTILTGLFENFDLINRVTCNLFSTTFIHLSTCIWSNFDLSFKQILFRIKFLSDQMTLDFVSMSYLYPMLIKILSIGYDVAVKSSKLVTTSEFVNEDPKEEQLLLAIEILNSHAEIFASELIPRYDILNLILKLIKLPSKSKMAKDCFMSVCSNISLNFEVPDLKILLDSLITSDVNTKLTILEVLDSEFELPMDTCNEIWITLHDNEDRIASVSQTIWSENSFTITEVTPFEILESFSNEQDSGLRLSIATSIFDSVKGFESGKLDEFLQFMFSFYDTHSKPPPPKLDEFGLVIKSSVTNIDQWEMRSTVALTLKLMTPLFNDAQIARVFKFLINEKALNDKNELVRQELQDSGIEIISYFSLDHLESLVPIFESSLETITDNNIKESIIILYGSLGKHFDSSDNRINIILDRLIVTLKTPSENVQIAISKCLASLVHLFETKFLRAYVDRLFDDLFDVSHDVSTRKGAAYGIAGVVKGLGIKALQDFDVMRLLGDAVEDKKSTIKRESVSLAYECLSFTLGKFFEPYVIEILPNLLKSLGDQSAEVRLATDRAAKIIMSNTTSFGVKKLIPLAISHLDETAWRSKKGSVELLGSMAYLDPAQLSSSLSIIIPEIVGVLNDTHKEVRKAADLSLKRFGEVIRNPEIQRVVPDLIKAIGDPTRHTDAALDKLIKTQFVHYIDGPSLALIIHVIHRGMKDRSASTKRKACQIVGNMAILVDTKDLKPYLNTLIQELEISMVDPVPATRSTAARALGSLVEKLGEEQFPDLIPKLLGNLQDEAKAGDRLGSAQALAEVICGLGLSKLDELLPVILSNAKSSKSFVRAGFMPLLLYLPVCFGSQFAPYLSKIIPPILNGLADTDEEIRDMALRSGRLIVRNYAKIAIDLLLPELENGLNDVNYRIRLSSVELTGDLLFQVTGISGKNELIDGEDLDTNNGEINKSLISILGKSHRDTVLALLFMCRSDVNGIVRNKAVEIWKALVANTPKMVKEILPALVEVIIKKLASDEEVEKTIAANTMGEMVKRVGAGNSLSQVLPNLLQLLESDDANIKEGVCIALTELIKSTSEEGLIEFQDIFIEIVYKTLMDESANVRNASAVAFDTLQTELGKKVIDEIIPNLLNKLESNDSEYALLALQDIMSTKSDVIFPILIPTLLSPPIDNFKVGALSSLASVAGNALYRKLTLIINTLMDLIIGADSEDNRDFIKKSLDKILASINDQDGVNPLMQTLLSLTKHEDYRKRAAVFERLAMFFENTNLDYSVYLVDMVQSFILSLGDKSAEVVKGTFEALSALIKAQPKESLEKLAKPAQQSLMLTGVKGEELDAFKLPKGPNCILPIFLQGLMYGNSEQREVSAMGIADIVEKTPGENLRPFSTVITGPLIRVIGEKVNSNIKASILMAINNLLLKIPQFLRPFIPQLQRTFVRLLSDPNNDELRNRSVEGLGILIKFQPRIDSLIIELISGCKNSDVEEIKLTMLKAILEIVQKAGDKLNESSKQNIMSLIEDEFANVKGKISLQYAKLLGTLSKILSVEETETIVKTKILTKDRDQLRFSLIGLNAFLKESSSKLTSLLDPITEFLVSSSDILDPFIGDNSAMAIGKLLLCEAELSQDQASRLVYQLCKLISNPDVLVDTKRISIIVLRTVGRLKYDYLENNLDLVIPVVFNQVRSMVIPVKLAAEKCYLSVLKLTETEQVFNTWFDKQPDNIEVAELGLKFIKRSIGDYTKRVAVRLAKIEVERIEQGGDEETLFSDRIEDEQEIWSIGGI</sequence>
<evidence type="ECO:0000259" key="3">
    <source>
        <dbReference type="SMART" id="SM01349"/>
    </source>
</evidence>
<evidence type="ECO:0000256" key="2">
    <source>
        <dbReference type="PROSITE-ProRule" id="PRU00103"/>
    </source>
</evidence>
<keyword evidence="1" id="KW-0677">Repeat</keyword>
<dbReference type="InterPro" id="IPR057546">
    <property type="entry name" value="HEAT_GCN1"/>
</dbReference>
<dbReference type="GO" id="GO:0034198">
    <property type="term" value="P:cellular response to amino acid starvation"/>
    <property type="evidence" value="ECO:0007669"/>
    <property type="project" value="TreeGrafter"/>
</dbReference>
<dbReference type="PROSITE" id="PS50077">
    <property type="entry name" value="HEAT_REPEAT"/>
    <property type="match status" value="3"/>
</dbReference>
<dbReference type="Pfam" id="PF23271">
    <property type="entry name" value="HEAT_GCN1"/>
    <property type="match status" value="2"/>
</dbReference>
<feature type="repeat" description="HEAT" evidence="2">
    <location>
        <begin position="1866"/>
        <end position="1903"/>
    </location>
</feature>
<reference evidence="4 5" key="1">
    <citation type="journal article" date="2011" name="Proc. Natl. Acad. Sci. U.S.A.">
        <title>Comparative genomics of xylose-fermenting fungi for enhanced biofuel production.</title>
        <authorList>
            <person name="Wohlbach D.J."/>
            <person name="Kuo A."/>
            <person name="Sato T.K."/>
            <person name="Potts K.M."/>
            <person name="Salamov A.A."/>
            <person name="LaButti K.M."/>
            <person name="Sun H."/>
            <person name="Clum A."/>
            <person name="Pangilinan J.L."/>
            <person name="Lindquist E.A."/>
            <person name="Lucas S."/>
            <person name="Lapidus A."/>
            <person name="Jin M."/>
            <person name="Gunawan C."/>
            <person name="Balan V."/>
            <person name="Dale B.E."/>
            <person name="Jeffries T.W."/>
            <person name="Zinkel R."/>
            <person name="Barry K.W."/>
            <person name="Grigoriev I.V."/>
            <person name="Gasch A.P."/>
        </authorList>
    </citation>
    <scope>NUCLEOTIDE SEQUENCE [LARGE SCALE GENOMIC DNA]</scope>
    <source>
        <strain evidence="5">ATCC 10573 / BCRC 21748 / CBS 615 / JCM 9827 / NBRC 10315 / NRRL Y-1498 / VKM Y-70</strain>
    </source>
</reference>
<evidence type="ECO:0000313" key="5">
    <source>
        <dbReference type="Proteomes" id="UP000000707"/>
    </source>
</evidence>
<dbReference type="EMBL" id="GL996521">
    <property type="protein sequence ID" value="EGV63734.1"/>
    <property type="molecule type" value="Genomic_DNA"/>
</dbReference>
<feature type="repeat" description="HEAT" evidence="2">
    <location>
        <begin position="1520"/>
        <end position="1558"/>
    </location>
</feature>
<dbReference type="Pfam" id="PF25801">
    <property type="entry name" value="HEAT_GCN1_C_2"/>
    <property type="match status" value="1"/>
</dbReference>
<dbReference type="Pfam" id="PF12074">
    <property type="entry name" value="Gcn1_N"/>
    <property type="match status" value="1"/>
</dbReference>
<dbReference type="eggNOG" id="KOG1242">
    <property type="taxonomic scope" value="Eukaryota"/>
</dbReference>
<dbReference type="Gene3D" id="1.25.10.10">
    <property type="entry name" value="Leucine-rich Repeat Variant"/>
    <property type="match status" value="5"/>
</dbReference>
<dbReference type="InterPro" id="IPR016024">
    <property type="entry name" value="ARM-type_fold"/>
</dbReference>
<dbReference type="GO" id="GO:0005829">
    <property type="term" value="C:cytosol"/>
    <property type="evidence" value="ECO:0007669"/>
    <property type="project" value="TreeGrafter"/>
</dbReference>
<dbReference type="Proteomes" id="UP000000707">
    <property type="component" value="Unassembled WGS sequence"/>
</dbReference>
<evidence type="ECO:0000313" key="4">
    <source>
        <dbReference type="EMBL" id="EGV63734.1"/>
    </source>
</evidence>
<dbReference type="HOGENOM" id="CLU_000504_2_0_1"/>
<gene>
    <name evidence="4" type="ORF">CANTEDRAFT_97796</name>
</gene>
<dbReference type="STRING" id="590646.G3B3U3"/>
<accession>G3B3U3</accession>
<dbReference type="SMART" id="SM01349">
    <property type="entry name" value="TOG"/>
    <property type="match status" value="2"/>
</dbReference>
<dbReference type="InterPro" id="IPR056809">
    <property type="entry name" value="HEAT_GCN1_fung"/>
</dbReference>
<dbReference type="GO" id="GO:0006417">
    <property type="term" value="P:regulation of translation"/>
    <property type="evidence" value="ECO:0007669"/>
    <property type="project" value="TreeGrafter"/>
</dbReference>
<dbReference type="Pfam" id="PF24984">
    <property type="entry name" value="HEAT_EF3_GNC1"/>
    <property type="match status" value="1"/>
</dbReference>